<organism evidence="2">
    <name type="scientific">Musa acuminata subsp. malaccensis</name>
    <name type="common">Wild banana</name>
    <name type="synonym">Musa malaccensis</name>
    <dbReference type="NCBI Taxonomy" id="214687"/>
    <lineage>
        <taxon>Eukaryota</taxon>
        <taxon>Viridiplantae</taxon>
        <taxon>Streptophyta</taxon>
        <taxon>Embryophyta</taxon>
        <taxon>Tracheophyta</taxon>
        <taxon>Spermatophyta</taxon>
        <taxon>Magnoliopsida</taxon>
        <taxon>Liliopsida</taxon>
        <taxon>Zingiberales</taxon>
        <taxon>Musaceae</taxon>
        <taxon>Musa</taxon>
    </lineage>
</organism>
<feature type="compositionally biased region" description="Low complexity" evidence="1">
    <location>
        <begin position="158"/>
        <end position="175"/>
    </location>
</feature>
<evidence type="ECO:0000256" key="1">
    <source>
        <dbReference type="SAM" id="MobiDB-lite"/>
    </source>
</evidence>
<dbReference type="AlphaFoldDB" id="A0A8D7ATA6"/>
<name>A0A8D7ATA6_MUSAM</name>
<sequence>LVVAAAVRRLLPPCSATPKSYRNEQLAHPRRPSRRSLRAQDVADLLRLLLLRRRHPIPAHRARPVHPQPLVDATAVEPMPARHLPHHRRRRLLLRSRLPADVARQLVQTHGALLVRVLLARLHNPHGTPAAASPGGCNSDSRAGSPWKMTIPRVSGLSMTTRSSSGVSPSAGPVRTTPKTMGKRAVPRRSSPSSAPPALRRSPS</sequence>
<reference evidence="2" key="1">
    <citation type="submission" date="2021-03" db="EMBL/GenBank/DDBJ databases">
        <authorList>
            <consortium name="Genoscope - CEA"/>
            <person name="William W."/>
        </authorList>
    </citation>
    <scope>NUCLEOTIDE SEQUENCE</scope>
    <source>
        <strain evidence="2">Doubled-haploid Pahang</strain>
    </source>
</reference>
<proteinExistence type="predicted"/>
<evidence type="ECO:0000313" key="2">
    <source>
        <dbReference type="EMBL" id="CAG1853941.1"/>
    </source>
</evidence>
<feature type="non-terminal residue" evidence="2">
    <location>
        <position position="1"/>
    </location>
</feature>
<dbReference type="EMBL" id="HG996476">
    <property type="protein sequence ID" value="CAG1853941.1"/>
    <property type="molecule type" value="Genomic_DNA"/>
</dbReference>
<gene>
    <name evidence="2" type="ORF">GSMUA_321670.1</name>
</gene>
<protein>
    <submittedName>
        <fullName evidence="2">(wild Malaysian banana) hypothetical protein</fullName>
    </submittedName>
</protein>
<feature type="compositionally biased region" description="Low complexity" evidence="1">
    <location>
        <begin position="188"/>
        <end position="204"/>
    </location>
</feature>
<feature type="non-terminal residue" evidence="2">
    <location>
        <position position="204"/>
    </location>
</feature>
<feature type="region of interest" description="Disordered" evidence="1">
    <location>
        <begin position="127"/>
        <end position="204"/>
    </location>
</feature>
<accession>A0A8D7ATA6</accession>